<dbReference type="EMBL" id="CABDUW010000341">
    <property type="protein sequence ID" value="VTJ66378.1"/>
    <property type="molecule type" value="Genomic_DNA"/>
</dbReference>
<evidence type="ECO:0000313" key="2">
    <source>
        <dbReference type="Proteomes" id="UP000335636"/>
    </source>
</evidence>
<gene>
    <name evidence="1" type="ORF">MONAX_5E028456</name>
</gene>
<accession>A0A5E4B9I2</accession>
<feature type="non-terminal residue" evidence="1">
    <location>
        <position position="59"/>
    </location>
</feature>
<name>A0A5E4B9I2_MARMO</name>
<organism evidence="1 2">
    <name type="scientific">Marmota monax</name>
    <name type="common">Woodchuck</name>
    <dbReference type="NCBI Taxonomy" id="9995"/>
    <lineage>
        <taxon>Eukaryota</taxon>
        <taxon>Metazoa</taxon>
        <taxon>Chordata</taxon>
        <taxon>Craniata</taxon>
        <taxon>Vertebrata</taxon>
        <taxon>Euteleostomi</taxon>
        <taxon>Mammalia</taxon>
        <taxon>Eutheria</taxon>
        <taxon>Euarchontoglires</taxon>
        <taxon>Glires</taxon>
        <taxon>Rodentia</taxon>
        <taxon>Sciuromorpha</taxon>
        <taxon>Sciuridae</taxon>
        <taxon>Xerinae</taxon>
        <taxon>Marmotini</taxon>
        <taxon>Marmota</taxon>
    </lineage>
</organism>
<proteinExistence type="predicted"/>
<keyword evidence="2" id="KW-1185">Reference proteome</keyword>
<evidence type="ECO:0000313" key="1">
    <source>
        <dbReference type="EMBL" id="VTJ66378.1"/>
    </source>
</evidence>
<dbReference type="Proteomes" id="UP000335636">
    <property type="component" value="Unassembled WGS sequence"/>
</dbReference>
<comment type="caution">
    <text evidence="1">The sequence shown here is derived from an EMBL/GenBank/DDBJ whole genome shotgun (WGS) entry which is preliminary data.</text>
</comment>
<feature type="non-terminal residue" evidence="1">
    <location>
        <position position="1"/>
    </location>
</feature>
<reference evidence="1" key="1">
    <citation type="submission" date="2019-04" db="EMBL/GenBank/DDBJ databases">
        <authorList>
            <person name="Alioto T."/>
            <person name="Alioto T."/>
        </authorList>
    </citation>
    <scope>NUCLEOTIDE SEQUENCE [LARGE SCALE GENOMIC DNA]</scope>
</reference>
<dbReference type="AlphaFoldDB" id="A0A5E4B9I2"/>
<sequence>RWSTDGASVSVSKTRRVDFGKDSRRAGVYTPCLHPINALQDSRQSEFHIVVPDARTADS</sequence>
<protein>
    <submittedName>
        <fullName evidence="1">Uncharacterized protein</fullName>
    </submittedName>
</protein>